<keyword evidence="6" id="KW-1003">Cell membrane</keyword>
<feature type="compositionally biased region" description="Basic and acidic residues" evidence="24">
    <location>
        <begin position="701"/>
        <end position="713"/>
    </location>
</feature>
<dbReference type="PANTHER" id="PTHR45627:SF8">
    <property type="entry name" value="ADENYLATE CYCLASE TYPE 9"/>
    <property type="match status" value="1"/>
</dbReference>
<keyword evidence="7 25" id="KW-0812">Transmembrane</keyword>
<dbReference type="PANTHER" id="PTHR45627">
    <property type="entry name" value="ADENYLATE CYCLASE TYPE 1"/>
    <property type="match status" value="1"/>
</dbReference>
<dbReference type="GO" id="GO:0046872">
    <property type="term" value="F:metal ion binding"/>
    <property type="evidence" value="ECO:0007669"/>
    <property type="project" value="UniProtKB-KW"/>
</dbReference>
<evidence type="ECO:0000256" key="18">
    <source>
        <dbReference type="ARBA" id="ARBA00023239"/>
    </source>
</evidence>
<feature type="transmembrane region" description="Helical" evidence="25">
    <location>
        <begin position="254"/>
        <end position="273"/>
    </location>
</feature>
<feature type="transmembrane region" description="Helical" evidence="25">
    <location>
        <begin position="1222"/>
        <end position="1244"/>
    </location>
</feature>
<dbReference type="PROSITE" id="PS00452">
    <property type="entry name" value="GUANYLATE_CYCLASE_1"/>
    <property type="match status" value="2"/>
</dbReference>
<feature type="compositionally biased region" description="Acidic residues" evidence="24">
    <location>
        <begin position="1646"/>
        <end position="1684"/>
    </location>
</feature>
<comment type="catalytic activity">
    <reaction evidence="1">
        <text>ATP = 3',5'-cyclic AMP + diphosphate</text>
        <dbReference type="Rhea" id="RHEA:15389"/>
        <dbReference type="ChEBI" id="CHEBI:30616"/>
        <dbReference type="ChEBI" id="CHEBI:33019"/>
        <dbReference type="ChEBI" id="CHEBI:58165"/>
        <dbReference type="EC" id="4.6.1.1"/>
    </reaction>
</comment>
<evidence type="ECO:0000256" key="4">
    <source>
        <dbReference type="ARBA" id="ARBA00004651"/>
    </source>
</evidence>
<evidence type="ECO:0000256" key="14">
    <source>
        <dbReference type="ARBA" id="ARBA00022998"/>
    </source>
</evidence>
<dbReference type="GO" id="GO:0007189">
    <property type="term" value="P:adenylate cyclase-activating G protein-coupled receptor signaling pathway"/>
    <property type="evidence" value="ECO:0007669"/>
    <property type="project" value="TreeGrafter"/>
</dbReference>
<protein>
    <recommendedName>
        <fullName evidence="19">Adenylate cyclase type 9</fullName>
        <ecNumber evidence="5">4.6.1.1</ecNumber>
    </recommendedName>
    <alternativeName>
        <fullName evidence="22">ATP pyrophosphate-lyase 9</fullName>
    </alternativeName>
    <alternativeName>
        <fullName evidence="20">Adenylate cyclase type IX</fullName>
    </alternativeName>
    <alternativeName>
        <fullName evidence="21">Adenylyl cyclase 9</fullName>
    </alternativeName>
</protein>
<keyword evidence="10" id="KW-0547">Nucleotide-binding</keyword>
<dbReference type="HOGENOM" id="CLU_001072_12_1_1"/>
<dbReference type="eggNOG" id="KOG3618">
    <property type="taxonomic scope" value="Eukaryota"/>
</dbReference>
<evidence type="ECO:0000259" key="26">
    <source>
        <dbReference type="PROSITE" id="PS50125"/>
    </source>
</evidence>
<dbReference type="GO" id="GO:0006171">
    <property type="term" value="P:cAMP biosynthetic process"/>
    <property type="evidence" value="ECO:0007669"/>
    <property type="project" value="UniProtKB-KW"/>
</dbReference>
<evidence type="ECO:0000256" key="20">
    <source>
        <dbReference type="ARBA" id="ARBA00081225"/>
    </source>
</evidence>
<evidence type="ECO:0000256" key="10">
    <source>
        <dbReference type="ARBA" id="ARBA00022741"/>
    </source>
</evidence>
<evidence type="ECO:0000256" key="19">
    <source>
        <dbReference type="ARBA" id="ARBA00070496"/>
    </source>
</evidence>
<evidence type="ECO:0000256" key="16">
    <source>
        <dbReference type="ARBA" id="ARBA00023180"/>
    </source>
</evidence>
<feature type="compositionally biased region" description="Low complexity" evidence="24">
    <location>
        <begin position="890"/>
        <end position="905"/>
    </location>
</feature>
<feature type="transmembrane region" description="Helical" evidence="25">
    <location>
        <begin position="140"/>
        <end position="159"/>
    </location>
</feature>
<evidence type="ECO:0000256" key="11">
    <source>
        <dbReference type="ARBA" id="ARBA00022840"/>
    </source>
</evidence>
<keyword evidence="8" id="KW-0479">Metal-binding</keyword>
<evidence type="ECO:0000256" key="15">
    <source>
        <dbReference type="ARBA" id="ARBA00023136"/>
    </source>
</evidence>
<comment type="cofactor">
    <cofactor evidence="2">
        <name>Mn(2+)</name>
        <dbReference type="ChEBI" id="CHEBI:29035"/>
    </cofactor>
</comment>
<feature type="region of interest" description="Disordered" evidence="24">
    <location>
        <begin position="701"/>
        <end position="720"/>
    </location>
</feature>
<dbReference type="KEGG" id="dgr:6565535"/>
<dbReference type="SMR" id="B4JNU8"/>
<evidence type="ECO:0000256" key="5">
    <source>
        <dbReference type="ARBA" id="ARBA00012201"/>
    </source>
</evidence>
<keyword evidence="13 25" id="KW-1133">Transmembrane helix</keyword>
<dbReference type="Gene3D" id="3.30.70.1230">
    <property type="entry name" value="Nucleotide cyclase"/>
    <property type="match status" value="2"/>
</dbReference>
<dbReference type="OrthoDB" id="10035433at2759"/>
<keyword evidence="11" id="KW-0067">ATP-binding</keyword>
<feature type="compositionally biased region" description="Polar residues" evidence="24">
    <location>
        <begin position="848"/>
        <end position="868"/>
    </location>
</feature>
<dbReference type="GO" id="GO:0035556">
    <property type="term" value="P:intracellular signal transduction"/>
    <property type="evidence" value="ECO:0007669"/>
    <property type="project" value="InterPro"/>
</dbReference>
<keyword evidence="18 23" id="KW-0456">Lyase</keyword>
<dbReference type="OMA" id="FTAMPPG"/>
<keyword evidence="14" id="KW-0115">cAMP biosynthesis</keyword>
<evidence type="ECO:0000256" key="22">
    <source>
        <dbReference type="ARBA" id="ARBA00081427"/>
    </source>
</evidence>
<comment type="subcellular location">
    <subcellularLocation>
        <location evidence="4">Cell membrane</location>
        <topology evidence="4">Multi-pass membrane protein</topology>
    </subcellularLocation>
</comment>
<dbReference type="Pfam" id="PF00211">
    <property type="entry name" value="Guanylate_cyc"/>
    <property type="match status" value="2"/>
</dbReference>
<dbReference type="EMBL" id="CH916371">
    <property type="protein sequence ID" value="EDV92391.1"/>
    <property type="molecule type" value="Genomic_DNA"/>
</dbReference>
<evidence type="ECO:0000256" key="13">
    <source>
        <dbReference type="ARBA" id="ARBA00022989"/>
    </source>
</evidence>
<dbReference type="InterPro" id="IPR029787">
    <property type="entry name" value="Nucleotide_cyclase"/>
</dbReference>
<dbReference type="GO" id="GO:0005886">
    <property type="term" value="C:plasma membrane"/>
    <property type="evidence" value="ECO:0007669"/>
    <property type="project" value="UniProtKB-SubCell"/>
</dbReference>
<name>B4JNU8_DROGR</name>
<dbReference type="PROSITE" id="PS50125">
    <property type="entry name" value="GUANYLATE_CYCLASE_2"/>
    <property type="match status" value="2"/>
</dbReference>
<dbReference type="InterPro" id="IPR018297">
    <property type="entry name" value="A/G_cyclase_CS"/>
</dbReference>
<feature type="compositionally biased region" description="Low complexity" evidence="24">
    <location>
        <begin position="664"/>
        <end position="678"/>
    </location>
</feature>
<sequence>MPPGVLVNDSRANSSDDIQIALAPHIQTYLSQTGRRHSCCSVMLPVAFERAAAKSWLDPKFDSPVLEEQFQASVFPHIRMRYRFTLSYILLCSVVWCAYFVIDGGSEDFWRPISTSFSMMSLVTIMAMCFTHWELYKQHRILTSALTALILCSASLAFLTYTGRAFSPLGHFAICLEIVLLIYTALPMPLWLCASTAIFYSIAFELVSHMVIGLSAVHSTTTDIAAITGEGEGGAGVTAEGGSDPSHKILMLRILSHLSVHLVGVHVLVMNLVRMRGTFMKVGQNLLVRRQLEMEKQLKEKMIHSVMPPKVADMLLNKGGDPNQIPESHYMRPRASHGVKSLFRPFHMHSMEDVSILFADIVGFTRMSSTKTAEQLVEILNDLFERFDDLCTLSGCEKISTLGDCYYCVSGCPEPRADHAICCVEMGLGMIEAMRCFDAQRHEGVKMRVGVHTGTVLCGILGTGRVKFDVWSNDVNLANKMESSGKPEQVHISQETSSFLGDAYYLEEGEEVFGHRTYFVVGRRRDISRTNSLRSCITVTAPGVSSLMLPGAGAGAGGHGGLASLSQSATSISVVHSHVPPASPVGQLSNSLKSSPVLSMRPRLTSLSIKQRNKSQSHSRNRDVERGIINPIATGIPPVIVVRERPKIIITTKSLPDSLDSDEQQPAMEQQKEQQQQQSGTRSNFKLKVLKITKFLKLNPSRKDKVEGPDKKPIRTNSSCLPAPGDETVAFIEPAAAPVLNGCGYQQLPVLVETTCSTRLGSTQKLDIPMSRPVLHHAATSTALSSNNILRSPDANAAATSGHTASGVGIGGSCCSPGQYSMYDDIIDVRSYISQSRSDISPFGRTGSYRSQCGRQSAAPSVGQSVEQSPLPRPRASTLSVGRAPLGTEPSTSANANANANPTSSGNPCCLPAPAPGASATYTHSRNSSIWPDGLSICPSATSRKDSGIKSNSRRSSIQQQIYALNQSAISQHRVSGYFTSSTSSISNLGEAGALPFPLPPPPPAAASMAPQMVDPLAACLQQLRKQSDLQLIRCVRDNDLSQRSYLVKPPLHGFSLYFESRELENDFRSKAHRFGSENETEGPPTLATPRYNTYIDIFVGIAVYLCISISLFLMTQNTVTPSFRLWVTLFSCFTAIQVFALFLFTRQMCRRHGTRTRSKSAASASGGNSDVAAAAAVAAAAVAAAASDTQVPVQQEQDQEQELEHFESCADRIFEAISSWYPWHICLAVLMAMPVVLIIANFLLLDLTQLEAFEYHYGFLIFVCIVHFCNFTQLNCWMRNVLALMAALCFVGIAVSQLTVYSRRSVSDADQELEPDLSSTAAASFIFEEIKWFDDYHVEIYLDLLLILVLVWFLNREFEIGYRLTFYGNARANQDKIRVQNMKNQADLLLHNIIPKHVAEHLKNTAKYSENHHNIAIIFASIINFNEMYEESYLGGKEFLRVLNELIGDFDELLSMPKFRAVEKIKTIGSTFMAASGLDPSHRGTGDEHIHTLMEFAIEIQRVVNEFNNHLLNFKLILRIGMNIGDVAAGVIGTSKLYYDIWGDAVNVASRMDTTGLPNRIQVGKDCLPFLSPLYEFKSRGFVPVKGKDDMEVFIFTGRQSQPEEEQEEQPTLNAELNKNKCEDNEEEQQKLQQNETEENNRDDENADDDNVDDVNDADDADNDDDDDDVDDDVNDDDDDDECDIHSSETTTLFKSQESLNTTHSNGGSHFNAANTADTNKVKSNRNQIKST</sequence>
<evidence type="ECO:0000256" key="1">
    <source>
        <dbReference type="ARBA" id="ARBA00001593"/>
    </source>
</evidence>
<dbReference type="PhylomeDB" id="B4JNU8"/>
<comment type="similarity">
    <text evidence="23">Belongs to the adenylyl cyclase class-4/guanylyl cyclase family.</text>
</comment>
<feature type="region of interest" description="Disordered" evidence="24">
    <location>
        <begin position="652"/>
        <end position="683"/>
    </location>
</feature>
<proteinExistence type="inferred from homology"/>
<dbReference type="FunFam" id="3.30.70.1230:FF:000014">
    <property type="entry name" value="adenylate cyclase type 9"/>
    <property type="match status" value="1"/>
</dbReference>
<accession>B4JNU8</accession>
<dbReference type="GO" id="GO:0004016">
    <property type="term" value="F:adenylate cyclase activity"/>
    <property type="evidence" value="ECO:0007669"/>
    <property type="project" value="UniProtKB-EC"/>
</dbReference>
<evidence type="ECO:0000256" key="3">
    <source>
        <dbReference type="ARBA" id="ARBA00001946"/>
    </source>
</evidence>
<keyword evidence="15 25" id="KW-0472">Membrane</keyword>
<comment type="cofactor">
    <cofactor evidence="3">
        <name>Mg(2+)</name>
        <dbReference type="ChEBI" id="CHEBI:18420"/>
    </cofactor>
</comment>
<keyword evidence="16" id="KW-0325">Glycoprotein</keyword>
<dbReference type="EC" id="4.6.1.1" evidence="5"/>
<evidence type="ECO:0000256" key="6">
    <source>
        <dbReference type="ARBA" id="ARBA00022475"/>
    </source>
</evidence>
<feature type="transmembrane region" description="Helical" evidence="25">
    <location>
        <begin position="84"/>
        <end position="102"/>
    </location>
</feature>
<dbReference type="Proteomes" id="UP000001070">
    <property type="component" value="Unassembled WGS sequence"/>
</dbReference>
<dbReference type="FunCoup" id="B4JNU8">
    <property type="interactions" value="286"/>
</dbReference>
<feature type="region of interest" description="Disordered" evidence="24">
    <location>
        <begin position="603"/>
        <end position="626"/>
    </location>
</feature>
<feature type="region of interest" description="Disordered" evidence="24">
    <location>
        <begin position="840"/>
        <end position="905"/>
    </location>
</feature>
<reference evidence="27 28" key="1">
    <citation type="journal article" date="2007" name="Nature">
        <title>Evolution of genes and genomes on the Drosophila phylogeny.</title>
        <authorList>
            <consortium name="Drosophila 12 Genomes Consortium"/>
            <person name="Clark A.G."/>
            <person name="Eisen M.B."/>
            <person name="Smith D.R."/>
            <person name="Bergman C.M."/>
            <person name="Oliver B."/>
            <person name="Markow T.A."/>
            <person name="Kaufman T.C."/>
            <person name="Kellis M."/>
            <person name="Gelbart W."/>
            <person name="Iyer V.N."/>
            <person name="Pollard D.A."/>
            <person name="Sackton T.B."/>
            <person name="Larracuente A.M."/>
            <person name="Singh N.D."/>
            <person name="Abad J.P."/>
            <person name="Abt D.N."/>
            <person name="Adryan B."/>
            <person name="Aguade M."/>
            <person name="Akashi H."/>
            <person name="Anderson W.W."/>
            <person name="Aquadro C.F."/>
            <person name="Ardell D.H."/>
            <person name="Arguello R."/>
            <person name="Artieri C.G."/>
            <person name="Barbash D.A."/>
            <person name="Barker D."/>
            <person name="Barsanti P."/>
            <person name="Batterham P."/>
            <person name="Batzoglou S."/>
            <person name="Begun D."/>
            <person name="Bhutkar A."/>
            <person name="Blanco E."/>
            <person name="Bosak S.A."/>
            <person name="Bradley R.K."/>
            <person name="Brand A.D."/>
            <person name="Brent M.R."/>
            <person name="Brooks A.N."/>
            <person name="Brown R.H."/>
            <person name="Butlin R.K."/>
            <person name="Caggese C."/>
            <person name="Calvi B.R."/>
            <person name="Bernardo de Carvalho A."/>
            <person name="Caspi A."/>
            <person name="Castrezana S."/>
            <person name="Celniker S.E."/>
            <person name="Chang J.L."/>
            <person name="Chapple C."/>
            <person name="Chatterji S."/>
            <person name="Chinwalla A."/>
            <person name="Civetta A."/>
            <person name="Clifton S.W."/>
            <person name="Comeron J.M."/>
            <person name="Costello J.C."/>
            <person name="Coyne J.A."/>
            <person name="Daub J."/>
            <person name="David R.G."/>
            <person name="Delcher A.L."/>
            <person name="Delehaunty K."/>
            <person name="Do C.B."/>
            <person name="Ebling H."/>
            <person name="Edwards K."/>
            <person name="Eickbush T."/>
            <person name="Evans J.D."/>
            <person name="Filipski A."/>
            <person name="Findeiss S."/>
            <person name="Freyhult E."/>
            <person name="Fulton L."/>
            <person name="Fulton R."/>
            <person name="Garcia A.C."/>
            <person name="Gardiner A."/>
            <person name="Garfield D.A."/>
            <person name="Garvin B.E."/>
            <person name="Gibson G."/>
            <person name="Gilbert D."/>
            <person name="Gnerre S."/>
            <person name="Godfrey J."/>
            <person name="Good R."/>
            <person name="Gotea V."/>
            <person name="Gravely B."/>
            <person name="Greenberg A.J."/>
            <person name="Griffiths-Jones S."/>
            <person name="Gross S."/>
            <person name="Guigo R."/>
            <person name="Gustafson E.A."/>
            <person name="Haerty W."/>
            <person name="Hahn M.W."/>
            <person name="Halligan D.L."/>
            <person name="Halpern A.L."/>
            <person name="Halter G.M."/>
            <person name="Han M.V."/>
            <person name="Heger A."/>
            <person name="Hillier L."/>
            <person name="Hinrichs A.S."/>
            <person name="Holmes I."/>
            <person name="Hoskins R.A."/>
            <person name="Hubisz M.J."/>
            <person name="Hultmark D."/>
            <person name="Huntley M.A."/>
            <person name="Jaffe D.B."/>
            <person name="Jagadeeshan S."/>
            <person name="Jeck W.R."/>
            <person name="Johnson J."/>
            <person name="Jones C.D."/>
            <person name="Jordan W.C."/>
            <person name="Karpen G.H."/>
            <person name="Kataoka E."/>
            <person name="Keightley P.D."/>
            <person name="Kheradpour P."/>
            <person name="Kirkness E.F."/>
            <person name="Koerich L.B."/>
            <person name="Kristiansen K."/>
            <person name="Kudrna D."/>
            <person name="Kulathinal R.J."/>
            <person name="Kumar S."/>
            <person name="Kwok R."/>
            <person name="Lander E."/>
            <person name="Langley C.H."/>
            <person name="Lapoint R."/>
            <person name="Lazzaro B.P."/>
            <person name="Lee S.J."/>
            <person name="Levesque L."/>
            <person name="Li R."/>
            <person name="Lin C.F."/>
            <person name="Lin M.F."/>
            <person name="Lindblad-Toh K."/>
            <person name="Llopart A."/>
            <person name="Long M."/>
            <person name="Low L."/>
            <person name="Lozovsky E."/>
            <person name="Lu J."/>
            <person name="Luo M."/>
            <person name="Machado C.A."/>
            <person name="Makalowski W."/>
            <person name="Marzo M."/>
            <person name="Matsuda M."/>
            <person name="Matzkin L."/>
            <person name="McAllister B."/>
            <person name="McBride C.S."/>
            <person name="McKernan B."/>
            <person name="McKernan K."/>
            <person name="Mendez-Lago M."/>
            <person name="Minx P."/>
            <person name="Mollenhauer M.U."/>
            <person name="Montooth K."/>
            <person name="Mount S.M."/>
            <person name="Mu X."/>
            <person name="Myers E."/>
            <person name="Negre B."/>
            <person name="Newfeld S."/>
            <person name="Nielsen R."/>
            <person name="Noor M.A."/>
            <person name="O'Grady P."/>
            <person name="Pachter L."/>
            <person name="Papaceit M."/>
            <person name="Parisi M.J."/>
            <person name="Parisi M."/>
            <person name="Parts L."/>
            <person name="Pedersen J.S."/>
            <person name="Pesole G."/>
            <person name="Phillippy A.M."/>
            <person name="Ponting C.P."/>
            <person name="Pop M."/>
            <person name="Porcelli D."/>
            <person name="Powell J.R."/>
            <person name="Prohaska S."/>
            <person name="Pruitt K."/>
            <person name="Puig M."/>
            <person name="Quesneville H."/>
            <person name="Ram K.R."/>
            <person name="Rand D."/>
            <person name="Rasmussen M.D."/>
            <person name="Reed L.K."/>
            <person name="Reenan R."/>
            <person name="Reily A."/>
            <person name="Remington K.A."/>
            <person name="Rieger T.T."/>
            <person name="Ritchie M.G."/>
            <person name="Robin C."/>
            <person name="Rogers Y.H."/>
            <person name="Rohde C."/>
            <person name="Rozas J."/>
            <person name="Rubenfield M.J."/>
            <person name="Ruiz A."/>
            <person name="Russo S."/>
            <person name="Salzberg S.L."/>
            <person name="Sanchez-Gracia A."/>
            <person name="Saranga D.J."/>
            <person name="Sato H."/>
            <person name="Schaeffer S.W."/>
            <person name="Schatz M.C."/>
            <person name="Schlenke T."/>
            <person name="Schwartz R."/>
            <person name="Segarra C."/>
            <person name="Singh R.S."/>
            <person name="Sirot L."/>
            <person name="Sirota M."/>
            <person name="Sisneros N.B."/>
            <person name="Smith C.D."/>
            <person name="Smith T.F."/>
            <person name="Spieth J."/>
            <person name="Stage D.E."/>
            <person name="Stark A."/>
            <person name="Stephan W."/>
            <person name="Strausberg R.L."/>
            <person name="Strempel S."/>
            <person name="Sturgill D."/>
            <person name="Sutton G."/>
            <person name="Sutton G.G."/>
            <person name="Tao W."/>
            <person name="Teichmann S."/>
            <person name="Tobari Y.N."/>
            <person name="Tomimura Y."/>
            <person name="Tsolas J.M."/>
            <person name="Valente V.L."/>
            <person name="Venter E."/>
            <person name="Venter J.C."/>
            <person name="Vicario S."/>
            <person name="Vieira F.G."/>
            <person name="Vilella A.J."/>
            <person name="Villasante A."/>
            <person name="Walenz B."/>
            <person name="Wang J."/>
            <person name="Wasserman M."/>
            <person name="Watts T."/>
            <person name="Wilson D."/>
            <person name="Wilson R.K."/>
            <person name="Wing R.A."/>
            <person name="Wolfner M.F."/>
            <person name="Wong A."/>
            <person name="Wong G.K."/>
            <person name="Wu C.I."/>
            <person name="Wu G."/>
            <person name="Yamamoto D."/>
            <person name="Yang H.P."/>
            <person name="Yang S.P."/>
            <person name="Yorke J.A."/>
            <person name="Yoshida K."/>
            <person name="Zdobnov E."/>
            <person name="Zhang P."/>
            <person name="Zhang Y."/>
            <person name="Zimin A.V."/>
            <person name="Baldwin J."/>
            <person name="Abdouelleil A."/>
            <person name="Abdulkadir J."/>
            <person name="Abebe A."/>
            <person name="Abera B."/>
            <person name="Abreu J."/>
            <person name="Acer S.C."/>
            <person name="Aftuck L."/>
            <person name="Alexander A."/>
            <person name="An P."/>
            <person name="Anderson E."/>
            <person name="Anderson S."/>
            <person name="Arachi H."/>
            <person name="Azer M."/>
            <person name="Bachantsang P."/>
            <person name="Barry A."/>
            <person name="Bayul T."/>
            <person name="Berlin A."/>
            <person name="Bessette D."/>
            <person name="Bloom T."/>
            <person name="Blye J."/>
            <person name="Boguslavskiy L."/>
            <person name="Bonnet C."/>
            <person name="Boukhgalter B."/>
            <person name="Bourzgui I."/>
            <person name="Brown A."/>
            <person name="Cahill P."/>
            <person name="Channer S."/>
            <person name="Cheshatsang Y."/>
            <person name="Chuda L."/>
            <person name="Citroen M."/>
            <person name="Collymore A."/>
            <person name="Cooke P."/>
            <person name="Costello M."/>
            <person name="D'Aco K."/>
            <person name="Daza R."/>
            <person name="De Haan G."/>
            <person name="DeGray S."/>
            <person name="DeMaso C."/>
            <person name="Dhargay N."/>
            <person name="Dooley K."/>
            <person name="Dooley E."/>
            <person name="Doricent M."/>
            <person name="Dorje P."/>
            <person name="Dorjee K."/>
            <person name="Dupes A."/>
            <person name="Elong R."/>
            <person name="Falk J."/>
            <person name="Farina A."/>
            <person name="Faro S."/>
            <person name="Ferguson D."/>
            <person name="Fisher S."/>
            <person name="Foley C.D."/>
            <person name="Franke A."/>
            <person name="Friedrich D."/>
            <person name="Gadbois L."/>
            <person name="Gearin G."/>
            <person name="Gearin C.R."/>
            <person name="Giannoukos G."/>
            <person name="Goode T."/>
            <person name="Graham J."/>
            <person name="Grandbois E."/>
            <person name="Grewal S."/>
            <person name="Gyaltsen K."/>
            <person name="Hafez N."/>
            <person name="Hagos B."/>
            <person name="Hall J."/>
            <person name="Henson C."/>
            <person name="Hollinger A."/>
            <person name="Honan T."/>
            <person name="Huard M.D."/>
            <person name="Hughes L."/>
            <person name="Hurhula B."/>
            <person name="Husby M.E."/>
            <person name="Kamat A."/>
            <person name="Kanga B."/>
            <person name="Kashin S."/>
            <person name="Khazanovich D."/>
            <person name="Kisner P."/>
            <person name="Lance K."/>
            <person name="Lara M."/>
            <person name="Lee W."/>
            <person name="Lennon N."/>
            <person name="Letendre F."/>
            <person name="LeVine R."/>
            <person name="Lipovsky A."/>
            <person name="Liu X."/>
            <person name="Liu J."/>
            <person name="Liu S."/>
            <person name="Lokyitsang T."/>
            <person name="Lokyitsang Y."/>
            <person name="Lubonja R."/>
            <person name="Lui A."/>
            <person name="MacDonald P."/>
            <person name="Magnisalis V."/>
            <person name="Maru K."/>
            <person name="Matthews C."/>
            <person name="McCusker W."/>
            <person name="McDonough S."/>
            <person name="Mehta T."/>
            <person name="Meldrim J."/>
            <person name="Meneus L."/>
            <person name="Mihai O."/>
            <person name="Mihalev A."/>
            <person name="Mihova T."/>
            <person name="Mittelman R."/>
            <person name="Mlenga V."/>
            <person name="Montmayeur A."/>
            <person name="Mulrain L."/>
            <person name="Navidi A."/>
            <person name="Naylor J."/>
            <person name="Negash T."/>
            <person name="Nguyen T."/>
            <person name="Nguyen N."/>
            <person name="Nicol R."/>
            <person name="Norbu C."/>
            <person name="Norbu N."/>
            <person name="Novod N."/>
            <person name="O'Neill B."/>
            <person name="Osman S."/>
            <person name="Markiewicz E."/>
            <person name="Oyono O.L."/>
            <person name="Patti C."/>
            <person name="Phunkhang P."/>
            <person name="Pierre F."/>
            <person name="Priest M."/>
            <person name="Raghuraman S."/>
            <person name="Rege F."/>
            <person name="Reyes R."/>
            <person name="Rise C."/>
            <person name="Rogov P."/>
            <person name="Ross K."/>
            <person name="Ryan E."/>
            <person name="Settipalli S."/>
            <person name="Shea T."/>
            <person name="Sherpa N."/>
            <person name="Shi L."/>
            <person name="Shih D."/>
            <person name="Sparrow T."/>
            <person name="Spaulding J."/>
            <person name="Stalker J."/>
            <person name="Stange-Thomann N."/>
            <person name="Stavropoulos S."/>
            <person name="Stone C."/>
            <person name="Strader C."/>
            <person name="Tesfaye S."/>
            <person name="Thomson T."/>
            <person name="Thoulutsang Y."/>
            <person name="Thoulutsang D."/>
            <person name="Topham K."/>
            <person name="Topping I."/>
            <person name="Tsamla T."/>
            <person name="Vassiliev H."/>
            <person name="Vo A."/>
            <person name="Wangchuk T."/>
            <person name="Wangdi T."/>
            <person name="Weiand M."/>
            <person name="Wilkinson J."/>
            <person name="Wilson A."/>
            <person name="Yadav S."/>
            <person name="Young G."/>
            <person name="Yu Q."/>
            <person name="Zembek L."/>
            <person name="Zhong D."/>
            <person name="Zimmer A."/>
            <person name="Zwirko Z."/>
            <person name="Jaffe D.B."/>
            <person name="Alvarez P."/>
            <person name="Brockman W."/>
            <person name="Butler J."/>
            <person name="Chin C."/>
            <person name="Gnerre S."/>
            <person name="Grabherr M."/>
            <person name="Kleber M."/>
            <person name="Mauceli E."/>
            <person name="MacCallum I."/>
        </authorList>
    </citation>
    <scope>NUCLEOTIDE SEQUENCE [LARGE SCALE GENOMIC DNA]</scope>
    <source>
        <strain evidence="28">Tucson 15287-2541.00</strain>
    </source>
</reference>
<keyword evidence="9" id="KW-0677">Repeat</keyword>
<feature type="region of interest" description="Disordered" evidence="24">
    <location>
        <begin position="1623"/>
        <end position="1733"/>
    </location>
</feature>
<keyword evidence="28" id="KW-1185">Reference proteome</keyword>
<evidence type="ECO:0000256" key="17">
    <source>
        <dbReference type="ARBA" id="ARBA00023211"/>
    </source>
</evidence>
<feature type="compositionally biased region" description="Polar residues" evidence="24">
    <location>
        <begin position="1689"/>
        <end position="1720"/>
    </location>
</feature>
<organism evidence="28">
    <name type="scientific">Drosophila grimshawi</name>
    <name type="common">Hawaiian fruit fly</name>
    <name type="synonym">Idiomyia grimshawi</name>
    <dbReference type="NCBI Taxonomy" id="7222"/>
    <lineage>
        <taxon>Eukaryota</taxon>
        <taxon>Metazoa</taxon>
        <taxon>Ecdysozoa</taxon>
        <taxon>Arthropoda</taxon>
        <taxon>Hexapoda</taxon>
        <taxon>Insecta</taxon>
        <taxon>Pterygota</taxon>
        <taxon>Neoptera</taxon>
        <taxon>Endopterygota</taxon>
        <taxon>Diptera</taxon>
        <taxon>Brachycera</taxon>
        <taxon>Muscomorpha</taxon>
        <taxon>Ephydroidea</taxon>
        <taxon>Drosophilidae</taxon>
        <taxon>Drosophila</taxon>
        <taxon>Hawaiian Drosophila</taxon>
    </lineage>
</organism>
<feature type="domain" description="Guanylate cyclase" evidence="26">
    <location>
        <begin position="1417"/>
        <end position="1554"/>
    </location>
</feature>
<feature type="transmembrane region" description="Helical" evidence="25">
    <location>
        <begin position="1282"/>
        <end position="1302"/>
    </location>
</feature>
<feature type="transmembrane region" description="Helical" evidence="25">
    <location>
        <begin position="1095"/>
        <end position="1114"/>
    </location>
</feature>
<dbReference type="InterPro" id="IPR001054">
    <property type="entry name" value="A/G_cyclase"/>
</dbReference>
<feature type="transmembrane region" description="Helical" evidence="25">
    <location>
        <begin position="1126"/>
        <end position="1146"/>
    </location>
</feature>
<feature type="transmembrane region" description="Helical" evidence="25">
    <location>
        <begin position="114"/>
        <end position="133"/>
    </location>
</feature>
<dbReference type="STRING" id="7222.B4JNU8"/>
<keyword evidence="17" id="KW-0464">Manganese</keyword>
<evidence type="ECO:0000256" key="12">
    <source>
        <dbReference type="ARBA" id="ARBA00022842"/>
    </source>
</evidence>
<keyword evidence="12" id="KW-0460">Magnesium</keyword>
<dbReference type="SMART" id="SM00044">
    <property type="entry name" value="CYCc"/>
    <property type="match status" value="2"/>
</dbReference>
<evidence type="ECO:0000256" key="24">
    <source>
        <dbReference type="SAM" id="MobiDB-lite"/>
    </source>
</evidence>
<evidence type="ECO:0000256" key="9">
    <source>
        <dbReference type="ARBA" id="ARBA00022737"/>
    </source>
</evidence>
<evidence type="ECO:0000313" key="27">
    <source>
        <dbReference type="EMBL" id="EDV92391.1"/>
    </source>
</evidence>
<dbReference type="CDD" id="cd07302">
    <property type="entry name" value="CHD"/>
    <property type="match status" value="2"/>
</dbReference>
<dbReference type="InParanoid" id="B4JNU8"/>
<evidence type="ECO:0000256" key="8">
    <source>
        <dbReference type="ARBA" id="ARBA00022723"/>
    </source>
</evidence>
<gene>
    <name evidence="27" type="primary">Dgri\GH24079</name>
    <name evidence="27" type="ORF">Dgri_GH24079</name>
</gene>
<evidence type="ECO:0000256" key="23">
    <source>
        <dbReference type="RuleBase" id="RU000405"/>
    </source>
</evidence>
<evidence type="ECO:0000256" key="21">
    <source>
        <dbReference type="ARBA" id="ARBA00081232"/>
    </source>
</evidence>
<feature type="transmembrane region" description="Helical" evidence="25">
    <location>
        <begin position="1256"/>
        <end position="1275"/>
    </location>
</feature>
<evidence type="ECO:0000313" key="28">
    <source>
        <dbReference type="Proteomes" id="UP000001070"/>
    </source>
</evidence>
<dbReference type="FunFam" id="3.30.70.1230:FF:000008">
    <property type="entry name" value="Adenylate cyclase type 9"/>
    <property type="match status" value="1"/>
</dbReference>
<dbReference type="SUPFAM" id="SSF55073">
    <property type="entry name" value="Nucleotide cyclase"/>
    <property type="match status" value="2"/>
</dbReference>
<evidence type="ECO:0000256" key="7">
    <source>
        <dbReference type="ARBA" id="ARBA00022692"/>
    </source>
</evidence>
<feature type="domain" description="Guanylate cyclase" evidence="26">
    <location>
        <begin position="355"/>
        <end position="482"/>
    </location>
</feature>
<evidence type="ECO:0000256" key="25">
    <source>
        <dbReference type="SAM" id="Phobius"/>
    </source>
</evidence>
<dbReference type="GO" id="GO:0005524">
    <property type="term" value="F:ATP binding"/>
    <property type="evidence" value="ECO:0007669"/>
    <property type="project" value="UniProtKB-KW"/>
</dbReference>
<evidence type="ECO:0000256" key="2">
    <source>
        <dbReference type="ARBA" id="ARBA00001936"/>
    </source>
</evidence>